<keyword evidence="6 14" id="KW-0406">Ion transport</keyword>
<keyword evidence="2" id="KW-1003">Cell membrane</keyword>
<comment type="similarity">
    <text evidence="14">Belongs to the ligand-gated ion channel (TC 1.A.9) family.</text>
</comment>
<feature type="transmembrane region" description="Helical" evidence="14">
    <location>
        <begin position="293"/>
        <end position="316"/>
    </location>
</feature>
<keyword evidence="5" id="KW-0770">Synapse</keyword>
<evidence type="ECO:0000313" key="17">
    <source>
        <dbReference type="EMBL" id="KAJ8304992.1"/>
    </source>
</evidence>
<keyword evidence="1 14" id="KW-0813">Transport</keyword>
<dbReference type="Proteomes" id="UP001217089">
    <property type="component" value="Unassembled WGS sequence"/>
</dbReference>
<keyword evidence="3 14" id="KW-0812">Transmembrane</keyword>
<dbReference type="Pfam" id="PF02931">
    <property type="entry name" value="Neur_chan_LBD"/>
    <property type="match status" value="1"/>
</dbReference>
<dbReference type="CDD" id="cd18997">
    <property type="entry name" value="LGIC_ECD_nAChR"/>
    <property type="match status" value="1"/>
</dbReference>
<dbReference type="PRINTS" id="PR00254">
    <property type="entry name" value="NICOTINICR"/>
</dbReference>
<reference evidence="17 18" key="1">
    <citation type="submission" date="2022-12" db="EMBL/GenBank/DDBJ databases">
        <title>Chromosome-level genome of Tegillarca granosa.</title>
        <authorList>
            <person name="Kim J."/>
        </authorList>
    </citation>
    <scope>NUCLEOTIDE SEQUENCE [LARGE SCALE GENOMIC DNA]</scope>
    <source>
        <strain evidence="17">Teg-2019</strain>
        <tissue evidence="17">Adductor muscle</tissue>
    </source>
</reference>
<evidence type="ECO:0000256" key="1">
    <source>
        <dbReference type="ARBA" id="ARBA00022448"/>
    </source>
</evidence>
<evidence type="ECO:0000256" key="11">
    <source>
        <dbReference type="ARBA" id="ARBA00023286"/>
    </source>
</evidence>
<feature type="transmembrane region" description="Helical" evidence="14">
    <location>
        <begin position="231"/>
        <end position="251"/>
    </location>
</feature>
<dbReference type="InterPro" id="IPR036719">
    <property type="entry name" value="Neuro-gated_channel_TM_sf"/>
</dbReference>
<keyword evidence="12 14" id="KW-0407">Ion channel</keyword>
<evidence type="ECO:0000256" key="8">
    <source>
        <dbReference type="ARBA" id="ARBA00023157"/>
    </source>
</evidence>
<evidence type="ECO:0000256" key="9">
    <source>
        <dbReference type="ARBA" id="ARBA00023170"/>
    </source>
</evidence>
<dbReference type="InterPro" id="IPR018000">
    <property type="entry name" value="Neurotransmitter_ion_chnl_CS"/>
</dbReference>
<comment type="caution">
    <text evidence="17">The sequence shown here is derived from an EMBL/GenBank/DDBJ whole genome shotgun (WGS) entry which is preliminary data.</text>
</comment>
<evidence type="ECO:0000256" key="5">
    <source>
        <dbReference type="ARBA" id="ARBA00023018"/>
    </source>
</evidence>
<evidence type="ECO:0000256" key="4">
    <source>
        <dbReference type="ARBA" id="ARBA00022989"/>
    </source>
</evidence>
<dbReference type="InterPro" id="IPR006201">
    <property type="entry name" value="Neur_channel"/>
</dbReference>
<feature type="transmembrane region" description="Helical" evidence="14">
    <location>
        <begin position="490"/>
        <end position="513"/>
    </location>
</feature>
<proteinExistence type="inferred from homology"/>
<keyword evidence="18" id="KW-1185">Reference proteome</keyword>
<evidence type="ECO:0000259" key="16">
    <source>
        <dbReference type="Pfam" id="PF02932"/>
    </source>
</evidence>
<dbReference type="CDD" id="cd19051">
    <property type="entry name" value="LGIC_TM_cation"/>
    <property type="match status" value="1"/>
</dbReference>
<dbReference type="InterPro" id="IPR002394">
    <property type="entry name" value="Nicotinic_acetylcholine_rcpt"/>
</dbReference>
<name>A0ABQ9EN14_TEGGR</name>
<keyword evidence="11" id="KW-1071">Ligand-gated ion channel</keyword>
<evidence type="ECO:0000256" key="10">
    <source>
        <dbReference type="ARBA" id="ARBA00023180"/>
    </source>
</evidence>
<evidence type="ECO:0000256" key="14">
    <source>
        <dbReference type="RuleBase" id="RU000687"/>
    </source>
</evidence>
<dbReference type="InterPro" id="IPR038050">
    <property type="entry name" value="Neuro_actylchol_rec"/>
</dbReference>
<keyword evidence="8" id="KW-1015">Disulfide bond</keyword>
<evidence type="ECO:0000256" key="7">
    <source>
        <dbReference type="ARBA" id="ARBA00023136"/>
    </source>
</evidence>
<evidence type="ECO:0000313" key="18">
    <source>
        <dbReference type="Proteomes" id="UP001217089"/>
    </source>
</evidence>
<evidence type="ECO:0000256" key="12">
    <source>
        <dbReference type="ARBA" id="ARBA00023303"/>
    </source>
</evidence>
<feature type="domain" description="Neurotransmitter-gated ion-channel ligand-binding" evidence="15">
    <location>
        <begin position="23"/>
        <end position="231"/>
    </location>
</feature>
<evidence type="ECO:0000256" key="2">
    <source>
        <dbReference type="ARBA" id="ARBA00022475"/>
    </source>
</evidence>
<evidence type="ECO:0000256" key="6">
    <source>
        <dbReference type="ARBA" id="ARBA00023065"/>
    </source>
</evidence>
<evidence type="ECO:0000256" key="3">
    <source>
        <dbReference type="ARBA" id="ARBA00022692"/>
    </source>
</evidence>
<sequence length="521" mass="59965">MLLRLVIIVFVFVALGVESRPDEQRLLDKLFNPDRYDNSVRPVYNSSESVKVEFGFTLIQIMDMDEKNQVLITNAWLEHKWNDDRIGWNTSEYNGLHVFRLPANKLWLPDVVLYNNADDYTTGFMPINAMIQSNGVIFWSPPARLRSSCKVDITYFPFDIQTCHLKFGSWSYNMAQVDLVSQYEEANLQNYVTNGEWLLKSIKVVRMETVYPIGNEVYPDVKVFIVIQRRILYYVLNIIFPCFWLNVLSVLTFCLPPDAGEKITLSITVLLSYSVFMLLVAESMPPTSEYVPLIGIYLTVSMAVASVSVILTVLVLKLHHCSPHQLRVPYWVRVLVLGVLARFVRCQCLSGVSSVKKSIKHIRQEKPDLELQRNEHRDMFSSLLDEIAKTARRKSEYRENITKRESDTNSTISEVRGSNFLLDLRGSLNVSARSSLTEEGKFKESTDGKGNTMDDMLKYLKYMVAKSDEEDIENEIIDEWKQVALVVDRLLFWSFLGITILSTVVLLVVVPIFSYEEYKGL</sequence>
<protein>
    <submittedName>
        <fullName evidence="17">Uncharacterized protein</fullName>
    </submittedName>
</protein>
<keyword evidence="9" id="KW-0675">Receptor</keyword>
<keyword evidence="14" id="KW-0732">Signal</keyword>
<dbReference type="Gene3D" id="1.20.58.390">
    <property type="entry name" value="Neurotransmitter-gated ion-channel transmembrane domain"/>
    <property type="match status" value="2"/>
</dbReference>
<dbReference type="InterPro" id="IPR006029">
    <property type="entry name" value="Neurotrans-gated_channel_TM"/>
</dbReference>
<dbReference type="InterPro" id="IPR036734">
    <property type="entry name" value="Neur_chan_lig-bd_sf"/>
</dbReference>
<accession>A0ABQ9EN14</accession>
<dbReference type="SUPFAM" id="SSF90112">
    <property type="entry name" value="Neurotransmitter-gated ion-channel transmembrane pore"/>
    <property type="match status" value="1"/>
</dbReference>
<comment type="subcellular location">
    <subcellularLocation>
        <location evidence="13">Synaptic cell membrane</location>
        <topology evidence="13">Multi-pass membrane protein</topology>
    </subcellularLocation>
</comment>
<dbReference type="PANTHER" id="PTHR18945">
    <property type="entry name" value="NEUROTRANSMITTER GATED ION CHANNEL"/>
    <property type="match status" value="1"/>
</dbReference>
<dbReference type="SUPFAM" id="SSF63712">
    <property type="entry name" value="Nicotinic receptor ligand binding domain-like"/>
    <property type="match status" value="1"/>
</dbReference>
<feature type="signal peptide" evidence="14">
    <location>
        <begin position="1"/>
        <end position="19"/>
    </location>
</feature>
<dbReference type="EMBL" id="JARBDR010000903">
    <property type="protein sequence ID" value="KAJ8304992.1"/>
    <property type="molecule type" value="Genomic_DNA"/>
</dbReference>
<organism evidence="17 18">
    <name type="scientific">Tegillarca granosa</name>
    <name type="common">Malaysian cockle</name>
    <name type="synonym">Anadara granosa</name>
    <dbReference type="NCBI Taxonomy" id="220873"/>
    <lineage>
        <taxon>Eukaryota</taxon>
        <taxon>Metazoa</taxon>
        <taxon>Spiralia</taxon>
        <taxon>Lophotrochozoa</taxon>
        <taxon>Mollusca</taxon>
        <taxon>Bivalvia</taxon>
        <taxon>Autobranchia</taxon>
        <taxon>Pteriomorphia</taxon>
        <taxon>Arcoida</taxon>
        <taxon>Arcoidea</taxon>
        <taxon>Arcidae</taxon>
        <taxon>Tegillarca</taxon>
    </lineage>
</organism>
<evidence type="ECO:0000256" key="13">
    <source>
        <dbReference type="ARBA" id="ARBA00034099"/>
    </source>
</evidence>
<dbReference type="PRINTS" id="PR00252">
    <property type="entry name" value="NRIONCHANNEL"/>
</dbReference>
<feature type="transmembrane region" description="Helical" evidence="14">
    <location>
        <begin position="263"/>
        <end position="281"/>
    </location>
</feature>
<keyword evidence="4 14" id="KW-1133">Transmembrane helix</keyword>
<evidence type="ECO:0000259" key="15">
    <source>
        <dbReference type="Pfam" id="PF02931"/>
    </source>
</evidence>
<dbReference type="InterPro" id="IPR006202">
    <property type="entry name" value="Neur_chan_lig-bd"/>
</dbReference>
<dbReference type="NCBIfam" id="TIGR00860">
    <property type="entry name" value="LIC"/>
    <property type="match status" value="1"/>
</dbReference>
<feature type="domain" description="Neurotransmitter-gated ion-channel transmembrane" evidence="16">
    <location>
        <begin position="238"/>
        <end position="506"/>
    </location>
</feature>
<feature type="chain" id="PRO_5044978598" evidence="14">
    <location>
        <begin position="20"/>
        <end position="521"/>
    </location>
</feature>
<gene>
    <name evidence="17" type="ORF">KUTeg_018575</name>
</gene>
<feature type="transmembrane region" description="Helical" evidence="14">
    <location>
        <begin position="328"/>
        <end position="344"/>
    </location>
</feature>
<dbReference type="PROSITE" id="PS00236">
    <property type="entry name" value="NEUROTR_ION_CHANNEL"/>
    <property type="match status" value="1"/>
</dbReference>
<dbReference type="Gene3D" id="2.70.170.10">
    <property type="entry name" value="Neurotransmitter-gated ion-channel ligand-binding domain"/>
    <property type="match status" value="1"/>
</dbReference>
<dbReference type="Pfam" id="PF02932">
    <property type="entry name" value="Neur_chan_memb"/>
    <property type="match status" value="1"/>
</dbReference>
<keyword evidence="10" id="KW-0325">Glycoprotein</keyword>
<keyword evidence="7 14" id="KW-0472">Membrane</keyword>